<protein>
    <submittedName>
        <fullName evidence="3">Tetratricopeptide (TPR) repeat protein</fullName>
    </submittedName>
</protein>
<keyword evidence="2" id="KW-0472">Membrane</keyword>
<feature type="compositionally biased region" description="Low complexity" evidence="1">
    <location>
        <begin position="194"/>
        <end position="204"/>
    </location>
</feature>
<evidence type="ECO:0000313" key="3">
    <source>
        <dbReference type="EMBL" id="MBG6139191.1"/>
    </source>
</evidence>
<evidence type="ECO:0000256" key="2">
    <source>
        <dbReference type="SAM" id="Phobius"/>
    </source>
</evidence>
<dbReference type="AlphaFoldDB" id="A0A8J7KMI6"/>
<keyword evidence="2" id="KW-1133">Transmembrane helix</keyword>
<feature type="transmembrane region" description="Helical" evidence="2">
    <location>
        <begin position="233"/>
        <end position="253"/>
    </location>
</feature>
<comment type="caution">
    <text evidence="3">The sequence shown here is derived from an EMBL/GenBank/DDBJ whole genome shotgun (WGS) entry which is preliminary data.</text>
</comment>
<reference evidence="3" key="1">
    <citation type="submission" date="2020-11" db="EMBL/GenBank/DDBJ databases">
        <title>Sequencing the genomes of 1000 actinobacteria strains.</title>
        <authorList>
            <person name="Klenk H.-P."/>
        </authorList>
    </citation>
    <scope>NUCLEOTIDE SEQUENCE</scope>
    <source>
        <strain evidence="3">DSM 45356</strain>
    </source>
</reference>
<dbReference type="SUPFAM" id="SSF48452">
    <property type="entry name" value="TPR-like"/>
    <property type="match status" value="1"/>
</dbReference>
<proteinExistence type="predicted"/>
<sequence>MSGETADVYLSRARLLIDLGHWTDAVEELTFARALAPEDADILALSALVSAHEGRAGEAAEFAAAATDAAPGHDEAIITRAWVLASSDNRAGAVAFAEELLRDFATSAYATLVATALFSVFGGGQLALDAAWEAVRLAPADPDAHWLLARIAAPMGLAQVVEEGVFHARQLPPFPGRRAGVWKLWWDRFGGVESASAGSRTGGSRADGGRGARDGAAGDGGWPAGRGGDGWGGILKVAAVVFAVGLLLAWLAAR</sequence>
<dbReference type="Proteomes" id="UP000622552">
    <property type="component" value="Unassembled WGS sequence"/>
</dbReference>
<organism evidence="3 4">
    <name type="scientific">Longispora fulva</name>
    <dbReference type="NCBI Taxonomy" id="619741"/>
    <lineage>
        <taxon>Bacteria</taxon>
        <taxon>Bacillati</taxon>
        <taxon>Actinomycetota</taxon>
        <taxon>Actinomycetes</taxon>
        <taxon>Micromonosporales</taxon>
        <taxon>Micromonosporaceae</taxon>
        <taxon>Longispora</taxon>
    </lineage>
</organism>
<evidence type="ECO:0000313" key="4">
    <source>
        <dbReference type="Proteomes" id="UP000622552"/>
    </source>
</evidence>
<keyword evidence="4" id="KW-1185">Reference proteome</keyword>
<dbReference type="Gene3D" id="1.25.40.10">
    <property type="entry name" value="Tetratricopeptide repeat domain"/>
    <property type="match status" value="1"/>
</dbReference>
<accession>A0A8J7KMI6</accession>
<dbReference type="RefSeq" id="WP_197005874.1">
    <property type="nucleotide sequence ID" value="NZ_BONS01000012.1"/>
</dbReference>
<gene>
    <name evidence="3" type="ORF">IW245_005385</name>
</gene>
<dbReference type="InterPro" id="IPR011990">
    <property type="entry name" value="TPR-like_helical_dom_sf"/>
</dbReference>
<feature type="region of interest" description="Disordered" evidence="1">
    <location>
        <begin position="194"/>
        <end position="223"/>
    </location>
</feature>
<keyword evidence="2" id="KW-0812">Transmembrane</keyword>
<name>A0A8J7KMI6_9ACTN</name>
<dbReference type="EMBL" id="JADOUF010000001">
    <property type="protein sequence ID" value="MBG6139191.1"/>
    <property type="molecule type" value="Genomic_DNA"/>
</dbReference>
<evidence type="ECO:0000256" key="1">
    <source>
        <dbReference type="SAM" id="MobiDB-lite"/>
    </source>
</evidence>